<protein>
    <submittedName>
        <fullName evidence="1">Uncharacterized protein</fullName>
    </submittedName>
</protein>
<reference evidence="1 2" key="1">
    <citation type="journal article" date="2024" name="Proc. Natl. Acad. Sci. U.S.A.">
        <title>The evolutionary genomics of adaptation to stress in wild rhizobium bacteria.</title>
        <authorList>
            <person name="Kehlet-Delgado H."/>
            <person name="Montoya A.P."/>
            <person name="Jensen K.T."/>
            <person name="Wendlandt C.E."/>
            <person name="Dexheimer C."/>
            <person name="Roberts M."/>
            <person name="Torres Martinez L."/>
            <person name="Friesen M.L."/>
            <person name="Griffitts J.S."/>
            <person name="Porter S.S."/>
        </authorList>
    </citation>
    <scope>NUCLEOTIDE SEQUENCE [LARGE SCALE GENOMIC DNA]</scope>
    <source>
        <strain evidence="1 2">M0468</strain>
    </source>
</reference>
<gene>
    <name evidence="1" type="ORF">NKI81_29600</name>
</gene>
<evidence type="ECO:0000313" key="2">
    <source>
        <dbReference type="Proteomes" id="UP001480082"/>
    </source>
</evidence>
<accession>A0ACC6T7W4</accession>
<dbReference type="EMBL" id="JAMYRI010000028">
    <property type="protein sequence ID" value="MER9288027.1"/>
    <property type="molecule type" value="Genomic_DNA"/>
</dbReference>
<name>A0ACC6T7W4_9HYPH</name>
<organism evidence="1 2">
    <name type="scientific">Mesorhizobium australicum</name>
    <dbReference type="NCBI Taxonomy" id="536018"/>
    <lineage>
        <taxon>Bacteria</taxon>
        <taxon>Pseudomonadati</taxon>
        <taxon>Pseudomonadota</taxon>
        <taxon>Alphaproteobacteria</taxon>
        <taxon>Hyphomicrobiales</taxon>
        <taxon>Phyllobacteriaceae</taxon>
        <taxon>Mesorhizobium</taxon>
    </lineage>
</organism>
<comment type="caution">
    <text evidence="1">The sequence shown here is derived from an EMBL/GenBank/DDBJ whole genome shotgun (WGS) entry which is preliminary data.</text>
</comment>
<sequence>MFVKPSCGIYPRMSDEPIKLAEGTTAAPRERQGTRSWLRADECGRHAGFGFARPRQEQHWFCFEHKADVERYL</sequence>
<proteinExistence type="predicted"/>
<dbReference type="Proteomes" id="UP001480082">
    <property type="component" value="Unassembled WGS sequence"/>
</dbReference>
<keyword evidence="2" id="KW-1185">Reference proteome</keyword>
<evidence type="ECO:0000313" key="1">
    <source>
        <dbReference type="EMBL" id="MER9288027.1"/>
    </source>
</evidence>